<sequence length="127" mass="13969">MLTLICGHISRRIRHKSRPPNISRHSKDNRNEVGTANQHSGTVRHNGDQHVVLLVEGARVQVVPGPEKRKAHVRKENPRSLTNGVGEELNKHGLKSDTGLTNAEQLVDEGDDDHKSQPDYPGPDGAT</sequence>
<accession>A0A3D8R4S8</accession>
<name>A0A3D8R4S8_9EURO</name>
<dbReference type="Proteomes" id="UP000256690">
    <property type="component" value="Unassembled WGS sequence"/>
</dbReference>
<comment type="caution">
    <text evidence="2">The sequence shown here is derived from an EMBL/GenBank/DDBJ whole genome shotgun (WGS) entry which is preliminary data.</text>
</comment>
<feature type="compositionally biased region" description="Polar residues" evidence="1">
    <location>
        <begin position="32"/>
        <end position="43"/>
    </location>
</feature>
<evidence type="ECO:0000313" key="3">
    <source>
        <dbReference type="Proteomes" id="UP000256690"/>
    </source>
</evidence>
<organism evidence="2 3">
    <name type="scientific">Aspergillus mulundensis</name>
    <dbReference type="NCBI Taxonomy" id="1810919"/>
    <lineage>
        <taxon>Eukaryota</taxon>
        <taxon>Fungi</taxon>
        <taxon>Dikarya</taxon>
        <taxon>Ascomycota</taxon>
        <taxon>Pezizomycotina</taxon>
        <taxon>Eurotiomycetes</taxon>
        <taxon>Eurotiomycetidae</taxon>
        <taxon>Eurotiales</taxon>
        <taxon>Aspergillaceae</taxon>
        <taxon>Aspergillus</taxon>
        <taxon>Aspergillus subgen. Nidulantes</taxon>
    </lineage>
</organism>
<protein>
    <submittedName>
        <fullName evidence="2">Uncharacterized protein</fullName>
    </submittedName>
</protein>
<feature type="region of interest" description="Disordered" evidence="1">
    <location>
        <begin position="14"/>
        <end position="48"/>
    </location>
</feature>
<dbReference type="GeneID" id="38119100"/>
<proteinExistence type="predicted"/>
<dbReference type="EMBL" id="PVWQ01000011">
    <property type="protein sequence ID" value="RDW68970.1"/>
    <property type="molecule type" value="Genomic_DNA"/>
</dbReference>
<dbReference type="AlphaFoldDB" id="A0A3D8R4S8"/>
<evidence type="ECO:0000313" key="2">
    <source>
        <dbReference type="EMBL" id="RDW68970.1"/>
    </source>
</evidence>
<keyword evidence="3" id="KW-1185">Reference proteome</keyword>
<dbReference type="RefSeq" id="XP_026600759.1">
    <property type="nucleotide sequence ID" value="XM_026750746.1"/>
</dbReference>
<gene>
    <name evidence="2" type="ORF">DSM5745_08730</name>
</gene>
<feature type="region of interest" description="Disordered" evidence="1">
    <location>
        <begin position="63"/>
        <end position="127"/>
    </location>
</feature>
<reference evidence="2 3" key="1">
    <citation type="journal article" date="2018" name="IMA Fungus">
        <title>IMA Genome-F 9: Draft genome sequence of Annulohypoxylon stygium, Aspergillus mulundensis, Berkeleyomyces basicola (syn. Thielaviopsis basicola), Ceratocystis smalleyi, two Cercospora beticola strains, Coleophoma cylindrospora, Fusarium fracticaudum, Phialophora cf. hyalina, and Morchella septimelata.</title>
        <authorList>
            <person name="Wingfield B.D."/>
            <person name="Bills G.F."/>
            <person name="Dong Y."/>
            <person name="Huang W."/>
            <person name="Nel W.J."/>
            <person name="Swalarsk-Parry B.S."/>
            <person name="Vaghefi N."/>
            <person name="Wilken P.M."/>
            <person name="An Z."/>
            <person name="de Beer Z.W."/>
            <person name="De Vos L."/>
            <person name="Chen L."/>
            <person name="Duong T.A."/>
            <person name="Gao Y."/>
            <person name="Hammerbacher A."/>
            <person name="Kikkert J.R."/>
            <person name="Li Y."/>
            <person name="Li H."/>
            <person name="Li K."/>
            <person name="Li Q."/>
            <person name="Liu X."/>
            <person name="Ma X."/>
            <person name="Naidoo K."/>
            <person name="Pethybridge S.J."/>
            <person name="Sun J."/>
            <person name="Steenkamp E.T."/>
            <person name="van der Nest M.A."/>
            <person name="van Wyk S."/>
            <person name="Wingfield M.J."/>
            <person name="Xiong C."/>
            <person name="Yue Q."/>
            <person name="Zhang X."/>
        </authorList>
    </citation>
    <scope>NUCLEOTIDE SEQUENCE [LARGE SCALE GENOMIC DNA]</scope>
    <source>
        <strain evidence="2 3">DSM 5745</strain>
    </source>
</reference>
<evidence type="ECO:0000256" key="1">
    <source>
        <dbReference type="SAM" id="MobiDB-lite"/>
    </source>
</evidence>